<feature type="coiled-coil region" evidence="1">
    <location>
        <begin position="765"/>
        <end position="818"/>
    </location>
</feature>
<evidence type="ECO:0000313" key="3">
    <source>
        <dbReference type="EMBL" id="GBR75397.1"/>
    </source>
</evidence>
<evidence type="ECO:0000313" key="4">
    <source>
        <dbReference type="Proteomes" id="UP000275925"/>
    </source>
</evidence>
<gene>
    <name evidence="3" type="ORF">NO2_0076</name>
</gene>
<proteinExistence type="predicted"/>
<comment type="caution">
    <text evidence="3">The sequence shown here is derived from an EMBL/GenBank/DDBJ whole genome shotgun (WGS) entry which is preliminary data.</text>
</comment>
<reference evidence="3 4" key="1">
    <citation type="journal article" date="2019" name="ISME J.">
        <title>Genome analyses of uncultured TG2/ZB3 bacteria in 'Margulisbacteria' specifically attached to ectosymbiotic spirochetes of protists in the termite gut.</title>
        <authorList>
            <person name="Utami Y.D."/>
            <person name="Kuwahara H."/>
            <person name="Igai K."/>
            <person name="Murakami T."/>
            <person name="Sugaya K."/>
            <person name="Morikawa T."/>
            <person name="Nagura Y."/>
            <person name="Yuki M."/>
            <person name="Deevong P."/>
            <person name="Inoue T."/>
            <person name="Kihara K."/>
            <person name="Lo N."/>
            <person name="Yamada A."/>
            <person name="Ohkuma M."/>
            <person name="Hongoh Y."/>
        </authorList>
    </citation>
    <scope>NUCLEOTIDE SEQUENCE [LARGE SCALE GENOMIC DNA]</scope>
    <source>
        <strain evidence="3">NkOx7-02</strain>
    </source>
</reference>
<evidence type="ECO:0000256" key="2">
    <source>
        <dbReference type="SAM" id="MobiDB-lite"/>
    </source>
</evidence>
<dbReference type="EMBL" id="BGZO01000001">
    <property type="protein sequence ID" value="GBR75397.1"/>
    <property type="molecule type" value="Genomic_DNA"/>
</dbReference>
<dbReference type="AlphaFoldDB" id="A0A388TGM8"/>
<keyword evidence="4" id="KW-1185">Reference proteome</keyword>
<protein>
    <submittedName>
        <fullName evidence="3">Uncharacterized protein</fullName>
    </submittedName>
</protein>
<accession>A0A388TGM8</accession>
<feature type="coiled-coil region" evidence="1">
    <location>
        <begin position="845"/>
        <end position="875"/>
    </location>
</feature>
<feature type="region of interest" description="Disordered" evidence="2">
    <location>
        <begin position="905"/>
        <end position="941"/>
    </location>
</feature>
<keyword evidence="1" id="KW-0175">Coiled coil</keyword>
<organism evidence="3 4">
    <name type="scientific">Candidatus Termititenax persephonae</name>
    <dbReference type="NCBI Taxonomy" id="2218525"/>
    <lineage>
        <taxon>Bacteria</taxon>
        <taxon>Bacillati</taxon>
        <taxon>Candidatus Margulisiibacteriota</taxon>
        <taxon>Candidatus Termititenacia</taxon>
        <taxon>Candidatus Termititenacales</taxon>
        <taxon>Candidatus Termititenacaceae</taxon>
        <taxon>Candidatus Termititenax</taxon>
    </lineage>
</organism>
<dbReference type="Proteomes" id="UP000275925">
    <property type="component" value="Unassembled WGS sequence"/>
</dbReference>
<name>A0A388TGM8_9BACT</name>
<sequence length="941" mass="101977">MSDLNINRLDKSYIIRTDKAAVQSGSSAVSMPNAIRLAGEAFRISRKSGTLTRSEITDIKQRITALSSMIYQLLPKDDKYKKDNGVSAADNERLLAEYLDATTWDAGPEHNYKSLLINNEDVPADERENLPDLDIPTYRLIYAYGHLNMLIQGAEENDRGPVDNSARAAAYRTNTVTAANMSKYNYETLLDTAESLIQQDNTNLTQVEELLLFAIHGESYKVGADRAKNIFGLQSYGSQYMDGYPGVADDRRAYDLLEQLIELPVIIADDIFADQRTVQAAPTVDTNKDGTINTHDAYAASTSQIADNPNWTNRAAEQTFNADRLIQAWDYYTQAEERLARIRTALPSAAGRNVQQAALARKLDDYTREITAKKNNLLQRLLTEAQKLNPYPAYTLLDTVRKLSGADNLATKTASAAIKTEQKNLLNAAKTFYGTAMPPSGIRLDLVPLRDSLGASQQNDVDNAWQVLNSEAFKRQKELFDAYYAGRITDENGQKYAQATALLRNLNISSADSVSDAWQSILAAKQSKISEDIRAAEEAAVGQKNANLSRLERARQNFAEAQRLYELTGTPAASAAGVAAAAANVGTDKPDSKEYNASNLLAARAEAEKAAEAAGLTPSRDIANYSRLSDAEKTEAIATKVLEKAEKNIAPTQQALSTASQAFTEAATTLKNLPDSTAAENSSAAAKAAKFGTDAGSKVDGADKPLNMENLEEAWTAAQTAARTSGLPENARNAIIDDSQLSTAGKIEQLAKKTKEHASARTTAAALAKQKKEAAERQATIATQKNDNAQTAAQNGDLQKTLEAYQDAAAAANQAERDAGNTTQTQDLADTARQAAALANTTAANQAYTDAKESAEAARSNANQAETTLKRLDEEIRQRYGFSAIDGDPAFTDRVADTLRQIEEHQGKEASVKGLGTGSGFPRKQGMNLLIPPKVNRPESR</sequence>
<evidence type="ECO:0000256" key="1">
    <source>
        <dbReference type="SAM" id="Coils"/>
    </source>
</evidence>